<feature type="transmembrane region" description="Helical" evidence="9">
    <location>
        <begin position="192"/>
        <end position="214"/>
    </location>
</feature>
<comment type="subcellular location">
    <subcellularLocation>
        <location evidence="1">Cell membrane</location>
        <topology evidence="1">Multi-pass membrane protein</topology>
    </subcellularLocation>
</comment>
<dbReference type="CDD" id="cd06582">
    <property type="entry name" value="TM_PBP1_LivH_like"/>
    <property type="match status" value="1"/>
</dbReference>
<evidence type="ECO:0000256" key="1">
    <source>
        <dbReference type="ARBA" id="ARBA00004651"/>
    </source>
</evidence>
<keyword evidence="4 9" id="KW-0812">Transmembrane</keyword>
<evidence type="ECO:0000256" key="7">
    <source>
        <dbReference type="ARBA" id="ARBA00023136"/>
    </source>
</evidence>
<evidence type="ECO:0000256" key="9">
    <source>
        <dbReference type="SAM" id="Phobius"/>
    </source>
</evidence>
<evidence type="ECO:0000313" key="10">
    <source>
        <dbReference type="EMBL" id="GAA5135823.1"/>
    </source>
</evidence>
<dbReference type="InterPro" id="IPR001851">
    <property type="entry name" value="ABC_transp_permease"/>
</dbReference>
<keyword evidence="11" id="KW-1185">Reference proteome</keyword>
<accession>A0ABP9NY17</accession>
<keyword evidence="3" id="KW-1003">Cell membrane</keyword>
<dbReference type="InterPro" id="IPR052157">
    <property type="entry name" value="BCAA_transport_permease"/>
</dbReference>
<feature type="transmembrane region" description="Helical" evidence="9">
    <location>
        <begin position="144"/>
        <end position="163"/>
    </location>
</feature>
<evidence type="ECO:0000256" key="8">
    <source>
        <dbReference type="ARBA" id="ARBA00037998"/>
    </source>
</evidence>
<dbReference type="Proteomes" id="UP001500804">
    <property type="component" value="Unassembled WGS sequence"/>
</dbReference>
<evidence type="ECO:0000256" key="3">
    <source>
        <dbReference type="ARBA" id="ARBA00022475"/>
    </source>
</evidence>
<evidence type="ECO:0000256" key="6">
    <source>
        <dbReference type="ARBA" id="ARBA00022989"/>
    </source>
</evidence>
<proteinExistence type="inferred from homology"/>
<evidence type="ECO:0000256" key="5">
    <source>
        <dbReference type="ARBA" id="ARBA00022970"/>
    </source>
</evidence>
<dbReference type="PANTHER" id="PTHR11795">
    <property type="entry name" value="BRANCHED-CHAIN AMINO ACID TRANSPORT SYSTEM PERMEASE PROTEIN LIVH"/>
    <property type="match status" value="1"/>
</dbReference>
<evidence type="ECO:0000256" key="4">
    <source>
        <dbReference type="ARBA" id="ARBA00022692"/>
    </source>
</evidence>
<dbReference type="EMBL" id="BAABJO010000033">
    <property type="protein sequence ID" value="GAA5135823.1"/>
    <property type="molecule type" value="Genomic_DNA"/>
</dbReference>
<organism evidence="10 11">
    <name type="scientific">Pseudonocardia adelaidensis</name>
    <dbReference type="NCBI Taxonomy" id="648754"/>
    <lineage>
        <taxon>Bacteria</taxon>
        <taxon>Bacillati</taxon>
        <taxon>Actinomycetota</taxon>
        <taxon>Actinomycetes</taxon>
        <taxon>Pseudonocardiales</taxon>
        <taxon>Pseudonocardiaceae</taxon>
        <taxon>Pseudonocardia</taxon>
    </lineage>
</organism>
<feature type="transmembrane region" description="Helical" evidence="9">
    <location>
        <begin position="12"/>
        <end position="32"/>
    </location>
</feature>
<keyword evidence="7 9" id="KW-0472">Membrane</keyword>
<comment type="caution">
    <text evidence="10">The sequence shown here is derived from an EMBL/GenBank/DDBJ whole genome shotgun (WGS) entry which is preliminary data.</text>
</comment>
<name>A0ABP9NY17_9PSEU</name>
<evidence type="ECO:0000256" key="2">
    <source>
        <dbReference type="ARBA" id="ARBA00022448"/>
    </source>
</evidence>
<keyword evidence="2" id="KW-0813">Transport</keyword>
<dbReference type="PANTHER" id="PTHR11795:SF445">
    <property type="entry name" value="AMINO ACID ABC TRANSPORTER PERMEASE PROTEIN"/>
    <property type="match status" value="1"/>
</dbReference>
<feature type="transmembrane region" description="Helical" evidence="9">
    <location>
        <begin position="96"/>
        <end position="116"/>
    </location>
</feature>
<feature type="transmembrane region" description="Helical" evidence="9">
    <location>
        <begin position="258"/>
        <end position="282"/>
    </location>
</feature>
<gene>
    <name evidence="10" type="ORF">GCM10023320_65940</name>
</gene>
<dbReference type="Pfam" id="PF02653">
    <property type="entry name" value="BPD_transp_2"/>
    <property type="match status" value="1"/>
</dbReference>
<feature type="transmembrane region" description="Helical" evidence="9">
    <location>
        <begin position="62"/>
        <end position="84"/>
    </location>
</feature>
<feature type="transmembrane region" description="Helical" evidence="9">
    <location>
        <begin position="226"/>
        <end position="251"/>
    </location>
</feature>
<keyword evidence="5" id="KW-0029">Amino-acid transport</keyword>
<dbReference type="RefSeq" id="WP_345610547.1">
    <property type="nucleotide sequence ID" value="NZ_BAABJO010000033.1"/>
</dbReference>
<feature type="transmembrane region" description="Helical" evidence="9">
    <location>
        <begin position="39"/>
        <end position="56"/>
    </location>
</feature>
<keyword evidence="6 9" id="KW-1133">Transmembrane helix</keyword>
<reference evidence="11" key="1">
    <citation type="journal article" date="2019" name="Int. J. Syst. Evol. Microbiol.">
        <title>The Global Catalogue of Microorganisms (GCM) 10K type strain sequencing project: providing services to taxonomists for standard genome sequencing and annotation.</title>
        <authorList>
            <consortium name="The Broad Institute Genomics Platform"/>
            <consortium name="The Broad Institute Genome Sequencing Center for Infectious Disease"/>
            <person name="Wu L."/>
            <person name="Ma J."/>
        </authorList>
    </citation>
    <scope>NUCLEOTIDE SEQUENCE [LARGE SCALE GENOMIC DNA]</scope>
    <source>
        <strain evidence="11">JCM 18302</strain>
    </source>
</reference>
<sequence length="296" mass="30591">MAQDVLNALTLGSLYLLFALGMSLAWGTVGVLNFAHGSIFMFAAFGAHLAVQVVPLSMPSMIALGVGIGAVLSLAVQVLAFEPIQRRARDPHQAQLQIIVAGIGIAGIPLAIAQYVTRSVPFGYSAGTFQVTVHEFGAVRVTDVQVVILVAALGLAALIAWWLRAARPGLALRAIGVEPEVAAMMGVDRRRLALLTMAVAGGLAGLAGVLLTYHLGSIAPETGDAFLLKAFAAIILGGVGSIAGVAIGAMVLAGVETLVLVTTSGTWAPAIAFGVLFLMLLVRPRGLLGRQEVRRT</sequence>
<comment type="similarity">
    <text evidence="8">Belongs to the binding-protein-dependent transport system permease family. LivHM subfamily.</text>
</comment>
<evidence type="ECO:0000313" key="11">
    <source>
        <dbReference type="Proteomes" id="UP001500804"/>
    </source>
</evidence>
<protein>
    <submittedName>
        <fullName evidence="10">Branched-chain amino acid ABC transporter permease</fullName>
    </submittedName>
</protein>